<reference evidence="3" key="1">
    <citation type="journal article" date="2014" name="Int. J. Syst. Evol. Microbiol.">
        <title>Complete genome sequence of Corynebacterium casei LMG S-19264T (=DSM 44701T), isolated from a smear-ripened cheese.</title>
        <authorList>
            <consortium name="US DOE Joint Genome Institute (JGI-PGF)"/>
            <person name="Walter F."/>
            <person name="Albersmeier A."/>
            <person name="Kalinowski J."/>
            <person name="Ruckert C."/>
        </authorList>
    </citation>
    <scope>NUCLEOTIDE SEQUENCE</scope>
    <source>
        <strain evidence="3">KCTC 12343</strain>
    </source>
</reference>
<name>A0A411X1R3_9BURK</name>
<accession>A0A411X1R3</accession>
<dbReference type="CDD" id="cd00293">
    <property type="entry name" value="USP-like"/>
    <property type="match status" value="1"/>
</dbReference>
<dbReference type="EMBL" id="CP036401">
    <property type="protein sequence ID" value="QBI02802.1"/>
    <property type="molecule type" value="Genomic_DNA"/>
</dbReference>
<dbReference type="InterPro" id="IPR006015">
    <property type="entry name" value="Universal_stress_UspA"/>
</dbReference>
<dbReference type="AlphaFoldDB" id="A0A411X1R3"/>
<protein>
    <submittedName>
        <fullName evidence="4">Universal stress protein</fullName>
    </submittedName>
</protein>
<proteinExistence type="inferred from homology"/>
<feature type="domain" description="UspA" evidence="2">
    <location>
        <begin position="3"/>
        <end position="145"/>
    </location>
</feature>
<dbReference type="InterPro" id="IPR006016">
    <property type="entry name" value="UspA"/>
</dbReference>
<comment type="similarity">
    <text evidence="1">Belongs to the universal stress protein A family.</text>
</comment>
<gene>
    <name evidence="4" type="ORF">EYF70_19580</name>
    <name evidence="3" type="ORF">GCM10007387_43650</name>
</gene>
<dbReference type="Proteomes" id="UP000292307">
    <property type="component" value="Chromosome"/>
</dbReference>
<feature type="domain" description="UspA" evidence="2">
    <location>
        <begin position="171"/>
        <end position="301"/>
    </location>
</feature>
<evidence type="ECO:0000256" key="1">
    <source>
        <dbReference type="ARBA" id="ARBA00008791"/>
    </source>
</evidence>
<dbReference type="Pfam" id="PF00582">
    <property type="entry name" value="Usp"/>
    <property type="match status" value="2"/>
</dbReference>
<evidence type="ECO:0000313" key="5">
    <source>
        <dbReference type="Proteomes" id="UP000292307"/>
    </source>
</evidence>
<evidence type="ECO:0000259" key="2">
    <source>
        <dbReference type="Pfam" id="PF00582"/>
    </source>
</evidence>
<evidence type="ECO:0000313" key="3">
    <source>
        <dbReference type="EMBL" id="GGY56434.1"/>
    </source>
</evidence>
<dbReference type="Gene3D" id="3.40.50.12370">
    <property type="match status" value="1"/>
</dbReference>
<evidence type="ECO:0000313" key="6">
    <source>
        <dbReference type="Proteomes" id="UP000628442"/>
    </source>
</evidence>
<dbReference type="Proteomes" id="UP000628442">
    <property type="component" value="Unassembled WGS sequence"/>
</dbReference>
<dbReference type="SUPFAM" id="SSF52402">
    <property type="entry name" value="Adenine nucleotide alpha hydrolases-like"/>
    <property type="match status" value="2"/>
</dbReference>
<keyword evidence="5" id="KW-1185">Reference proteome</keyword>
<reference evidence="4 5" key="2">
    <citation type="submission" date="2019-02" db="EMBL/GenBank/DDBJ databases">
        <title>Draft Genome Sequences of Six Type Strains of the Genus Massilia.</title>
        <authorList>
            <person name="Miess H."/>
            <person name="Frediansyhah A."/>
            <person name="Gross H."/>
        </authorList>
    </citation>
    <scope>NUCLEOTIDE SEQUENCE [LARGE SCALE GENOMIC DNA]</scope>
    <source>
        <strain evidence="4 5">DSM 17472</strain>
    </source>
</reference>
<dbReference type="PRINTS" id="PR01438">
    <property type="entry name" value="UNVRSLSTRESS"/>
</dbReference>
<dbReference type="PANTHER" id="PTHR46268:SF15">
    <property type="entry name" value="UNIVERSAL STRESS PROTEIN HP_0031"/>
    <property type="match status" value="1"/>
</dbReference>
<reference evidence="3" key="3">
    <citation type="submission" date="2022-12" db="EMBL/GenBank/DDBJ databases">
        <authorList>
            <person name="Sun Q."/>
            <person name="Kim S."/>
        </authorList>
    </citation>
    <scope>NUCLEOTIDE SEQUENCE</scope>
    <source>
        <strain evidence="3">KCTC 12343</strain>
    </source>
</reference>
<dbReference type="RefSeq" id="WP_131146913.1">
    <property type="nucleotide sequence ID" value="NZ_BMWV01000011.1"/>
</dbReference>
<dbReference type="OrthoDB" id="9804721at2"/>
<dbReference type="PANTHER" id="PTHR46268">
    <property type="entry name" value="STRESS RESPONSE PROTEIN NHAX"/>
    <property type="match status" value="1"/>
</dbReference>
<evidence type="ECO:0000313" key="4">
    <source>
        <dbReference type="EMBL" id="QBI02802.1"/>
    </source>
</evidence>
<organism evidence="3 6">
    <name type="scientific">Pseudoduganella albidiflava</name>
    <dbReference type="NCBI Taxonomy" id="321983"/>
    <lineage>
        <taxon>Bacteria</taxon>
        <taxon>Pseudomonadati</taxon>
        <taxon>Pseudomonadota</taxon>
        <taxon>Betaproteobacteria</taxon>
        <taxon>Burkholderiales</taxon>
        <taxon>Oxalobacteraceae</taxon>
        <taxon>Telluria group</taxon>
        <taxon>Pseudoduganella</taxon>
    </lineage>
</organism>
<sequence length="302" mass="31623">MGYKTIVVHVDEAPHSAARVLMAADLALQHGAHVIGVALTGVSRFLYQNEMVDDEDPNLALHLDVLRERARRALAGFAPQLHALGVHSVEERVLDDEPGAGLALVARHADLAIVGQAPPDGRSGSPAAFPAEVLTESGCPVMVVPFTARPRGSISVTPAGVASPGAPAPGRHILVAWNASKEAARAVREALPLLARADKITLAMIDADLRPAAFGDTPGADVLAWLARHGISADTQVRQTARQGLLKRPGDVGEALLMLAGETGCDLVVLGAYGHSRFRETLLGGVTRTVLEAMTVPVLMAH</sequence>
<dbReference type="EMBL" id="BMWV01000011">
    <property type="protein sequence ID" value="GGY56434.1"/>
    <property type="molecule type" value="Genomic_DNA"/>
</dbReference>